<dbReference type="NCBIfam" id="TIGR03751">
    <property type="entry name" value="conj_TIGR03751"/>
    <property type="match status" value="1"/>
</dbReference>
<evidence type="ECO:0000313" key="2">
    <source>
        <dbReference type="EMBL" id="MFC7410343.1"/>
    </source>
</evidence>
<protein>
    <submittedName>
        <fullName evidence="2">TIGR03751 family conjugal transfer lipoprotein</fullName>
    </submittedName>
</protein>
<reference evidence="3" key="1">
    <citation type="journal article" date="2019" name="Int. J. Syst. Evol. Microbiol.">
        <title>The Global Catalogue of Microorganisms (GCM) 10K type strain sequencing project: providing services to taxonomists for standard genome sequencing and annotation.</title>
        <authorList>
            <consortium name="The Broad Institute Genomics Platform"/>
            <consortium name="The Broad Institute Genome Sequencing Center for Infectious Disease"/>
            <person name="Wu L."/>
            <person name="Ma J."/>
        </authorList>
    </citation>
    <scope>NUCLEOTIDE SEQUENCE [LARGE SCALE GENOMIC DNA]</scope>
    <source>
        <strain evidence="3">CGMCC 1.12371</strain>
    </source>
</reference>
<gene>
    <name evidence="2" type="ORF">ACFQPB_15870</name>
</gene>
<dbReference type="Proteomes" id="UP001596501">
    <property type="component" value="Unassembled WGS sequence"/>
</dbReference>
<comment type="caution">
    <text evidence="2">The sequence shown here is derived from an EMBL/GenBank/DDBJ whole genome shotgun (WGS) entry which is preliminary data.</text>
</comment>
<feature type="region of interest" description="Disordered" evidence="1">
    <location>
        <begin position="151"/>
        <end position="178"/>
    </location>
</feature>
<sequence length="178" mass="19656">MAWNDHPIHLTVGVALASAFLSACSVTGPRESPLNEVVRDAPTVVDIYRGHPGRAGAAEEARARLGAAAHRTPSYDDADTQRYWSALEPLKQQFARVPNPDLVMVVYPHLAQGRYPVPGYVTTFPMYEQNHYALPGEAQENRALDLVKPKQMASQAPKDNQKVIQERRSATSRVELAN</sequence>
<name>A0ABW2QLT0_9BURK</name>
<organism evidence="2 3">
    <name type="scientific">Hydrogenophaga atypica</name>
    <dbReference type="NCBI Taxonomy" id="249409"/>
    <lineage>
        <taxon>Bacteria</taxon>
        <taxon>Pseudomonadati</taxon>
        <taxon>Pseudomonadota</taxon>
        <taxon>Betaproteobacteria</taxon>
        <taxon>Burkholderiales</taxon>
        <taxon>Comamonadaceae</taxon>
        <taxon>Hydrogenophaga</taxon>
    </lineage>
</organism>
<keyword evidence="3" id="KW-1185">Reference proteome</keyword>
<dbReference type="InterPro" id="IPR022262">
    <property type="entry name" value="Lipoprot_put"/>
</dbReference>
<feature type="compositionally biased region" description="Basic and acidic residues" evidence="1">
    <location>
        <begin position="159"/>
        <end position="169"/>
    </location>
</feature>
<accession>A0ABW2QLT0</accession>
<dbReference type="RefSeq" id="WP_382225266.1">
    <property type="nucleotide sequence ID" value="NZ_JBHTCA010000014.1"/>
</dbReference>
<evidence type="ECO:0000313" key="3">
    <source>
        <dbReference type="Proteomes" id="UP001596501"/>
    </source>
</evidence>
<evidence type="ECO:0000256" key="1">
    <source>
        <dbReference type="SAM" id="MobiDB-lite"/>
    </source>
</evidence>
<proteinExistence type="predicted"/>
<dbReference type="EMBL" id="JBHTCA010000014">
    <property type="protein sequence ID" value="MFC7410343.1"/>
    <property type="molecule type" value="Genomic_DNA"/>
</dbReference>
<keyword evidence="2" id="KW-0449">Lipoprotein</keyword>